<evidence type="ECO:0000256" key="1">
    <source>
        <dbReference type="ARBA" id="ARBA00008331"/>
    </source>
</evidence>
<feature type="domain" description="Aspartate/homoserine dehydrogenase NAD-binding" evidence="4">
    <location>
        <begin position="8"/>
        <end position="116"/>
    </location>
</feature>
<accession>A0A914XSE3</accession>
<dbReference type="Gene3D" id="3.30.360.10">
    <property type="entry name" value="Dihydrodipicolinate Reductase, domain 2"/>
    <property type="match status" value="1"/>
</dbReference>
<dbReference type="PANTHER" id="PTHR31873">
    <property type="entry name" value="L-ASPARTATE DEHYDROGENASE-RELATED"/>
    <property type="match status" value="1"/>
</dbReference>
<dbReference type="AlphaFoldDB" id="A0A914XSE3"/>
<dbReference type="PANTHER" id="PTHR31873:SF6">
    <property type="entry name" value="ASPARTATE DEHYDROGENASE DOMAIN-CONTAINING PROTEIN"/>
    <property type="match status" value="1"/>
</dbReference>
<dbReference type="GO" id="GO:0050661">
    <property type="term" value="F:NADP binding"/>
    <property type="evidence" value="ECO:0007669"/>
    <property type="project" value="InterPro"/>
</dbReference>
<evidence type="ECO:0000259" key="4">
    <source>
        <dbReference type="Pfam" id="PF03447"/>
    </source>
</evidence>
<dbReference type="Proteomes" id="UP000887566">
    <property type="component" value="Unplaced"/>
</dbReference>
<dbReference type="Pfam" id="PF03447">
    <property type="entry name" value="NAD_binding_3"/>
    <property type="match status" value="1"/>
</dbReference>
<dbReference type="GO" id="GO:0009435">
    <property type="term" value="P:NAD+ biosynthetic process"/>
    <property type="evidence" value="ECO:0007669"/>
    <property type="project" value="InterPro"/>
</dbReference>
<proteinExistence type="inferred from homology"/>
<dbReference type="InterPro" id="IPR005106">
    <property type="entry name" value="Asp/hSer_DH_NAD-bd"/>
</dbReference>
<evidence type="ECO:0000259" key="3">
    <source>
        <dbReference type="Pfam" id="PF01958"/>
    </source>
</evidence>
<dbReference type="SUPFAM" id="SSF55347">
    <property type="entry name" value="Glyceraldehyde-3-phosphate dehydrogenase-like, C-terminal domain"/>
    <property type="match status" value="1"/>
</dbReference>
<organism evidence="5 6">
    <name type="scientific">Plectus sambesii</name>
    <dbReference type="NCBI Taxonomy" id="2011161"/>
    <lineage>
        <taxon>Eukaryota</taxon>
        <taxon>Metazoa</taxon>
        <taxon>Ecdysozoa</taxon>
        <taxon>Nematoda</taxon>
        <taxon>Chromadorea</taxon>
        <taxon>Plectida</taxon>
        <taxon>Plectina</taxon>
        <taxon>Plectoidea</taxon>
        <taxon>Plectidae</taxon>
        <taxon>Plectus</taxon>
    </lineage>
</organism>
<reference evidence="6" key="1">
    <citation type="submission" date="2022-11" db="UniProtKB">
        <authorList>
            <consortium name="WormBaseParasite"/>
        </authorList>
    </citation>
    <scope>IDENTIFICATION</scope>
</reference>
<sequence length="272" mass="29301">MLNVGIIGYGHLGKFLSEQLSKIDGYCVKVIWNRNIQSGDEFQSIIRPLDDITPSYLSGIDLVVEVAHPSVIKKYGAAILEECNLFIGSPTALADADTHDTIAKLTTKYGRSVFVPAGAFWGGEDVQKMADQDILSAVTVTMIKHPLSFRLESPLKEKNDEAHGRNECVVLYEGPVRQLCALAPNNVNTMAGAAVAAHTLGFDNVKARLISDPAQSEHHIVTVEVFGKGGFHCLTTRTNPAGIGKVTGSATYFSFLSSIKAARNKPSGIQIC</sequence>
<evidence type="ECO:0000313" key="5">
    <source>
        <dbReference type="Proteomes" id="UP000887566"/>
    </source>
</evidence>
<evidence type="ECO:0000256" key="2">
    <source>
        <dbReference type="ARBA" id="ARBA00020169"/>
    </source>
</evidence>
<dbReference type="InterPro" id="IPR002811">
    <property type="entry name" value="Asp_DH"/>
</dbReference>
<dbReference type="InterPro" id="IPR036291">
    <property type="entry name" value="NAD(P)-bd_dom_sf"/>
</dbReference>
<keyword evidence="5" id="KW-1185">Reference proteome</keyword>
<name>A0A914XSE3_9BILA</name>
<evidence type="ECO:0000313" key="6">
    <source>
        <dbReference type="WBParaSite" id="PSAMB.scaffold96size80756.g1799.t1"/>
    </source>
</evidence>
<dbReference type="GO" id="GO:0033735">
    <property type="term" value="F:aspartate dehydrogenase [NAD(P)+] activity"/>
    <property type="evidence" value="ECO:0007669"/>
    <property type="project" value="InterPro"/>
</dbReference>
<protein>
    <recommendedName>
        <fullName evidence="2">Aspartate dehydrogenase domain-containing protein</fullName>
    </recommendedName>
</protein>
<feature type="domain" description="Aspartate dehydrogenase" evidence="3">
    <location>
        <begin position="167"/>
        <end position="250"/>
    </location>
</feature>
<dbReference type="SUPFAM" id="SSF51735">
    <property type="entry name" value="NAD(P)-binding Rossmann-fold domains"/>
    <property type="match status" value="1"/>
</dbReference>
<dbReference type="Pfam" id="PF01958">
    <property type="entry name" value="Asp_DH_C"/>
    <property type="match status" value="1"/>
</dbReference>
<dbReference type="Gene3D" id="3.40.50.720">
    <property type="entry name" value="NAD(P)-binding Rossmann-like Domain"/>
    <property type="match status" value="1"/>
</dbReference>
<dbReference type="WBParaSite" id="PSAMB.scaffold96size80756.g1799.t1">
    <property type="protein sequence ID" value="PSAMB.scaffold96size80756.g1799.t1"/>
    <property type="gene ID" value="PSAMB.scaffold96size80756.g1799"/>
</dbReference>
<comment type="similarity">
    <text evidence="1">Belongs to the L-aspartate dehydrogenase family.</text>
</comment>